<dbReference type="AlphaFoldDB" id="A0AAV4FIH2"/>
<reference evidence="1 2" key="1">
    <citation type="journal article" date="2021" name="Elife">
        <title>Chloroplast acquisition without the gene transfer in kleptoplastic sea slugs, Plakobranchus ocellatus.</title>
        <authorList>
            <person name="Maeda T."/>
            <person name="Takahashi S."/>
            <person name="Yoshida T."/>
            <person name="Shimamura S."/>
            <person name="Takaki Y."/>
            <person name="Nagai Y."/>
            <person name="Toyoda A."/>
            <person name="Suzuki Y."/>
            <person name="Arimoto A."/>
            <person name="Ishii H."/>
            <person name="Satoh N."/>
            <person name="Nishiyama T."/>
            <person name="Hasebe M."/>
            <person name="Maruyama T."/>
            <person name="Minagawa J."/>
            <person name="Obokata J."/>
            <person name="Shigenobu S."/>
        </authorList>
    </citation>
    <scope>NUCLEOTIDE SEQUENCE [LARGE SCALE GENOMIC DNA]</scope>
</reference>
<dbReference type="Proteomes" id="UP000762676">
    <property type="component" value="Unassembled WGS sequence"/>
</dbReference>
<name>A0AAV4FIH2_9GAST</name>
<evidence type="ECO:0000313" key="1">
    <source>
        <dbReference type="EMBL" id="GFR72155.1"/>
    </source>
</evidence>
<organism evidence="1 2">
    <name type="scientific">Elysia marginata</name>
    <dbReference type="NCBI Taxonomy" id="1093978"/>
    <lineage>
        <taxon>Eukaryota</taxon>
        <taxon>Metazoa</taxon>
        <taxon>Spiralia</taxon>
        <taxon>Lophotrochozoa</taxon>
        <taxon>Mollusca</taxon>
        <taxon>Gastropoda</taxon>
        <taxon>Heterobranchia</taxon>
        <taxon>Euthyneura</taxon>
        <taxon>Panpulmonata</taxon>
        <taxon>Sacoglossa</taxon>
        <taxon>Placobranchoidea</taxon>
        <taxon>Plakobranchidae</taxon>
        <taxon>Elysia</taxon>
    </lineage>
</organism>
<evidence type="ECO:0008006" key="3">
    <source>
        <dbReference type="Google" id="ProtNLM"/>
    </source>
</evidence>
<keyword evidence="2" id="KW-1185">Reference proteome</keyword>
<dbReference type="EMBL" id="BMAT01000732">
    <property type="protein sequence ID" value="GFR72155.1"/>
    <property type="molecule type" value="Genomic_DNA"/>
</dbReference>
<evidence type="ECO:0000313" key="2">
    <source>
        <dbReference type="Proteomes" id="UP000762676"/>
    </source>
</evidence>
<proteinExistence type="predicted"/>
<gene>
    <name evidence="1" type="ORF">ElyMa_000371600</name>
</gene>
<comment type="caution">
    <text evidence="1">The sequence shown here is derived from an EMBL/GenBank/DDBJ whole genome shotgun (WGS) entry which is preliminary data.</text>
</comment>
<protein>
    <recommendedName>
        <fullName evidence="3">Fibronectin type-III domain-containing protein</fullName>
    </recommendedName>
</protein>
<sequence length="145" mass="16440">MFPCYFIVTLFDDNNTSKGTAFRRKDDRSMVLDNLTPNTKYSAVLKTIVYGTTSVDEDTVEVLTEKPDVMSEDSESLLHVDITEIRGDRARLNMRVTGPLSDDIITYSVIVNEIDDQGQKNNTHTEDVAPADETFFDIQNLQPER</sequence>
<accession>A0AAV4FIH2</accession>